<dbReference type="Proteomes" id="UP000636479">
    <property type="component" value="Unassembled WGS sequence"/>
</dbReference>
<evidence type="ECO:0000313" key="1">
    <source>
        <dbReference type="EMBL" id="KAF7301374.1"/>
    </source>
</evidence>
<evidence type="ECO:0000313" key="2">
    <source>
        <dbReference type="Proteomes" id="UP000636479"/>
    </source>
</evidence>
<dbReference type="AlphaFoldDB" id="A0A8H6W6R7"/>
<keyword evidence="2" id="KW-1185">Reference proteome</keyword>
<dbReference type="SUPFAM" id="SSF52047">
    <property type="entry name" value="RNI-like"/>
    <property type="match status" value="1"/>
</dbReference>
<protein>
    <submittedName>
        <fullName evidence="1">Uncharacterized protein</fullName>
    </submittedName>
</protein>
<dbReference type="InterPro" id="IPR032675">
    <property type="entry name" value="LRR_dom_sf"/>
</dbReference>
<gene>
    <name evidence="1" type="ORF">MIND_00702600</name>
</gene>
<comment type="caution">
    <text evidence="1">The sequence shown here is derived from an EMBL/GenBank/DDBJ whole genome shotgun (WGS) entry which is preliminary data.</text>
</comment>
<dbReference type="EMBL" id="JACAZF010000006">
    <property type="protein sequence ID" value="KAF7301374.1"/>
    <property type="molecule type" value="Genomic_DNA"/>
</dbReference>
<dbReference type="Gene3D" id="3.80.10.10">
    <property type="entry name" value="Ribonuclease Inhibitor"/>
    <property type="match status" value="1"/>
</dbReference>
<sequence length="603" mass="67620">MGQSHQIFLVARVVAHGANAARYRCVGAYHHQWCVVLWQVRSHQLEDTFYVHSSFKRLPLMGARSFLDLLKQKDNAKIVQAEIDAIQGQYGKDTLKLPRRAKYIPCPYSLFLAASAFCVDLKNRYPYTSGLTFNHAILDARMGSSVGGTNDGITVFDITSSADPAYCHVSVGGLEASYGEGASIESWVKHIRSVSVSIESFSRNTENLEALERDVQAKIDALRGERLMTIDVLAEAWPKEYRVQTLPIETTDEQAKPRQPFPALVDSNFESVVEHGLKTGQLEVIEDMVSHPKKSADIWSVLQRQNPFPQVGMPLLIKIIRQIPTTATSLDLSGFSLSDQQILTVLERCKIDDMQLLDLSYNSNISADAIRLVLGQRPNLQRLVLLGTSISNHDLSQLLSTKPSLFRTLEELVHPLLLTIKTETKLPSAFTFVGIDHNVFMKTSLPLFSPAAIIQNITDIMTIMVTNNAGIFYMNGWAAQATFSSSYLKEGRSWGERRVFCLPKFDLVQDPNVRTWVFALRWSYPSKPAYAFLSRDGPNGELLRYDLRGFLKAMEKEGRPPVAEDVVKGLESLLQEHAIKLRGKALFAFVYDALSSKSESAWW</sequence>
<reference evidence="1" key="1">
    <citation type="submission" date="2020-05" db="EMBL/GenBank/DDBJ databases">
        <title>Mycena genomes resolve the evolution of fungal bioluminescence.</title>
        <authorList>
            <person name="Tsai I.J."/>
        </authorList>
    </citation>
    <scope>NUCLEOTIDE SEQUENCE</scope>
    <source>
        <strain evidence="1">171206Taipei</strain>
    </source>
</reference>
<name>A0A8H6W6R7_9AGAR</name>
<organism evidence="1 2">
    <name type="scientific">Mycena indigotica</name>
    <dbReference type="NCBI Taxonomy" id="2126181"/>
    <lineage>
        <taxon>Eukaryota</taxon>
        <taxon>Fungi</taxon>
        <taxon>Dikarya</taxon>
        <taxon>Basidiomycota</taxon>
        <taxon>Agaricomycotina</taxon>
        <taxon>Agaricomycetes</taxon>
        <taxon>Agaricomycetidae</taxon>
        <taxon>Agaricales</taxon>
        <taxon>Marasmiineae</taxon>
        <taxon>Mycenaceae</taxon>
        <taxon>Mycena</taxon>
    </lineage>
</organism>
<dbReference type="GeneID" id="59346246"/>
<dbReference type="RefSeq" id="XP_037219374.1">
    <property type="nucleotide sequence ID" value="XM_037363730.1"/>
</dbReference>
<accession>A0A8H6W6R7</accession>
<dbReference type="OrthoDB" id="3515175at2759"/>
<proteinExistence type="predicted"/>